<dbReference type="SUPFAM" id="SSF48179">
    <property type="entry name" value="6-phosphogluconate dehydrogenase C-terminal domain-like"/>
    <property type="match status" value="1"/>
</dbReference>
<dbReference type="Proteomes" id="UP001501218">
    <property type="component" value="Unassembled WGS sequence"/>
</dbReference>
<accession>A0ABN3GQU8</accession>
<keyword evidence="4" id="KW-1185">Reference proteome</keyword>
<sequence>MRVAVLGMGEAGRLYAADLAAAGHSVVAFDPADVPFPDGVERAESASRAAAEAGLVVSLTGARFAEDVARQVALAGGEGCFADFNSAGVETKRAVAAALPGKEIADVAVLAPVPRAGARTPLVVSGPGAAKVAEVFGTAGASVEVLDAEIGAAAGRKLLRSAFMKGLAATVIESVSAAEVAGSERWLRDQIAGELGSAELVDRLIDGSRQHAARRVHEMQDCRSYLDELGADTDICDATTSWLQRLVGGAAAG</sequence>
<dbReference type="SUPFAM" id="SSF51735">
    <property type="entry name" value="NAD(P)-binding Rossmann-fold domains"/>
    <property type="match status" value="1"/>
</dbReference>
<dbReference type="InterPro" id="IPR015814">
    <property type="entry name" value="Pgluconate_DH_NAD-bd_C"/>
</dbReference>
<reference evidence="3 4" key="1">
    <citation type="journal article" date="2019" name="Int. J. Syst. Evol. Microbiol.">
        <title>The Global Catalogue of Microorganisms (GCM) 10K type strain sequencing project: providing services to taxonomists for standard genome sequencing and annotation.</title>
        <authorList>
            <consortium name="The Broad Institute Genomics Platform"/>
            <consortium name="The Broad Institute Genome Sequencing Center for Infectious Disease"/>
            <person name="Wu L."/>
            <person name="Ma J."/>
        </authorList>
    </citation>
    <scope>NUCLEOTIDE SEQUENCE [LARGE SCALE GENOMIC DNA]</scope>
    <source>
        <strain evidence="3 4">JCM 16221</strain>
    </source>
</reference>
<dbReference type="Gene3D" id="3.40.50.720">
    <property type="entry name" value="NAD(P)-binding Rossmann-like Domain"/>
    <property type="match status" value="1"/>
</dbReference>
<protein>
    <recommendedName>
        <fullName evidence="2">Phosphogluconate dehydrogenase NAD-binding putative C-terminal domain-containing protein</fullName>
    </recommendedName>
</protein>
<dbReference type="Gene3D" id="1.10.1040.10">
    <property type="entry name" value="N-(1-d-carboxylethyl)-l-norvaline Dehydrogenase, domain 2"/>
    <property type="match status" value="1"/>
</dbReference>
<evidence type="ECO:0000259" key="2">
    <source>
        <dbReference type="Pfam" id="PF09130"/>
    </source>
</evidence>
<proteinExistence type="predicted"/>
<dbReference type="EMBL" id="BAAARA010000019">
    <property type="protein sequence ID" value="GAA2358713.1"/>
    <property type="molecule type" value="Genomic_DNA"/>
</dbReference>
<name>A0ABN3GQU8_9PSEU</name>
<dbReference type="InterPro" id="IPR013328">
    <property type="entry name" value="6PGD_dom2"/>
</dbReference>
<dbReference type="InterPro" id="IPR008927">
    <property type="entry name" value="6-PGluconate_DH-like_C_sf"/>
</dbReference>
<evidence type="ECO:0000313" key="4">
    <source>
        <dbReference type="Proteomes" id="UP001501218"/>
    </source>
</evidence>
<keyword evidence="1" id="KW-0560">Oxidoreductase</keyword>
<dbReference type="PIRSF" id="PIRSF000103">
    <property type="entry name" value="HIBADH"/>
    <property type="match status" value="1"/>
</dbReference>
<organism evidence="3 4">
    <name type="scientific">Saccharopolyspora halophila</name>
    <dbReference type="NCBI Taxonomy" id="405551"/>
    <lineage>
        <taxon>Bacteria</taxon>
        <taxon>Bacillati</taxon>
        <taxon>Actinomycetota</taxon>
        <taxon>Actinomycetes</taxon>
        <taxon>Pseudonocardiales</taxon>
        <taxon>Pseudonocardiaceae</taxon>
        <taxon>Saccharopolyspora</taxon>
    </lineage>
</organism>
<dbReference type="InterPro" id="IPR036291">
    <property type="entry name" value="NAD(P)-bd_dom_sf"/>
</dbReference>
<evidence type="ECO:0000313" key="3">
    <source>
        <dbReference type="EMBL" id="GAA2358713.1"/>
    </source>
</evidence>
<dbReference type="InterPro" id="IPR015815">
    <property type="entry name" value="HIBADH-related"/>
</dbReference>
<gene>
    <name evidence="3" type="ORF">GCM10009854_41540</name>
</gene>
<comment type="caution">
    <text evidence="3">The sequence shown here is derived from an EMBL/GenBank/DDBJ whole genome shotgun (WGS) entry which is preliminary data.</text>
</comment>
<evidence type="ECO:0000256" key="1">
    <source>
        <dbReference type="ARBA" id="ARBA00023002"/>
    </source>
</evidence>
<feature type="domain" description="Phosphogluconate dehydrogenase NAD-binding putative C-terminal" evidence="2">
    <location>
        <begin position="178"/>
        <end position="245"/>
    </location>
</feature>
<dbReference type="RefSeq" id="WP_344135501.1">
    <property type="nucleotide sequence ID" value="NZ_BAAARA010000019.1"/>
</dbReference>
<dbReference type="Pfam" id="PF09130">
    <property type="entry name" value="DUF1932"/>
    <property type="match status" value="1"/>
</dbReference>